<evidence type="ECO:0000313" key="3">
    <source>
        <dbReference type="EMBL" id="KAK1570263.1"/>
    </source>
</evidence>
<evidence type="ECO:0000313" key="4">
    <source>
        <dbReference type="Proteomes" id="UP001230504"/>
    </source>
</evidence>
<feature type="signal peptide" evidence="2">
    <location>
        <begin position="1"/>
        <end position="18"/>
    </location>
</feature>
<dbReference type="GeneID" id="85443367"/>
<reference evidence="3" key="1">
    <citation type="submission" date="2021-06" db="EMBL/GenBank/DDBJ databases">
        <title>Comparative genomics, transcriptomics and evolutionary studies reveal genomic signatures of adaptation to plant cell wall in hemibiotrophic fungi.</title>
        <authorList>
            <consortium name="DOE Joint Genome Institute"/>
            <person name="Baroncelli R."/>
            <person name="Diaz J.F."/>
            <person name="Benocci T."/>
            <person name="Peng M."/>
            <person name="Battaglia E."/>
            <person name="Haridas S."/>
            <person name="Andreopoulos W."/>
            <person name="Labutti K."/>
            <person name="Pangilinan J."/>
            <person name="Floch G.L."/>
            <person name="Makela M.R."/>
            <person name="Henrissat B."/>
            <person name="Grigoriev I.V."/>
            <person name="Crouch J.A."/>
            <person name="De Vries R.P."/>
            <person name="Sukno S.A."/>
            <person name="Thon M.R."/>
        </authorList>
    </citation>
    <scope>NUCLEOTIDE SEQUENCE</scope>
    <source>
        <strain evidence="3">CBS 125086</strain>
    </source>
</reference>
<feature type="chain" id="PRO_5042129938" description="Secreted protein" evidence="2">
    <location>
        <begin position="19"/>
        <end position="123"/>
    </location>
</feature>
<feature type="non-terminal residue" evidence="3">
    <location>
        <position position="1"/>
    </location>
</feature>
<protein>
    <recommendedName>
        <fullName evidence="5">Secreted protein</fullName>
    </recommendedName>
</protein>
<dbReference type="RefSeq" id="XP_060408404.1">
    <property type="nucleotide sequence ID" value="XM_060559127.1"/>
</dbReference>
<gene>
    <name evidence="3" type="ORF">LY79DRAFT_570197</name>
</gene>
<dbReference type="AlphaFoldDB" id="A0AAD8PN88"/>
<evidence type="ECO:0008006" key="5">
    <source>
        <dbReference type="Google" id="ProtNLM"/>
    </source>
</evidence>
<comment type="caution">
    <text evidence="3">The sequence shown here is derived from an EMBL/GenBank/DDBJ whole genome shotgun (WGS) entry which is preliminary data.</text>
</comment>
<sequence>MWPLRLLLCTVAATCAMCISSEPFVVRWMMRGRNKRQRRSNLRSSLDTSSARHRPPLVSSRCRRRQAHAAGVEFEFRNLSCHQPKLHVSSVQCASTRVADQEEPWQVKKVGRIIGRNANVSTL</sequence>
<accession>A0AAD8PN88</accession>
<dbReference type="Proteomes" id="UP001230504">
    <property type="component" value="Unassembled WGS sequence"/>
</dbReference>
<name>A0AAD8PN88_9PEZI</name>
<feature type="region of interest" description="Disordered" evidence="1">
    <location>
        <begin position="36"/>
        <end position="62"/>
    </location>
</feature>
<keyword evidence="2" id="KW-0732">Signal</keyword>
<organism evidence="3 4">
    <name type="scientific">Colletotrichum navitas</name>
    <dbReference type="NCBI Taxonomy" id="681940"/>
    <lineage>
        <taxon>Eukaryota</taxon>
        <taxon>Fungi</taxon>
        <taxon>Dikarya</taxon>
        <taxon>Ascomycota</taxon>
        <taxon>Pezizomycotina</taxon>
        <taxon>Sordariomycetes</taxon>
        <taxon>Hypocreomycetidae</taxon>
        <taxon>Glomerellales</taxon>
        <taxon>Glomerellaceae</taxon>
        <taxon>Colletotrichum</taxon>
        <taxon>Colletotrichum graminicola species complex</taxon>
    </lineage>
</organism>
<feature type="compositionally biased region" description="Basic residues" evidence="1">
    <location>
        <begin position="51"/>
        <end position="62"/>
    </location>
</feature>
<evidence type="ECO:0000256" key="2">
    <source>
        <dbReference type="SAM" id="SignalP"/>
    </source>
</evidence>
<proteinExistence type="predicted"/>
<dbReference type="EMBL" id="JAHLJV010000108">
    <property type="protein sequence ID" value="KAK1570263.1"/>
    <property type="molecule type" value="Genomic_DNA"/>
</dbReference>
<keyword evidence="4" id="KW-1185">Reference proteome</keyword>
<evidence type="ECO:0000256" key="1">
    <source>
        <dbReference type="SAM" id="MobiDB-lite"/>
    </source>
</evidence>